<dbReference type="Pfam" id="PF11951">
    <property type="entry name" value="Fungal_trans_2"/>
    <property type="match status" value="1"/>
</dbReference>
<evidence type="ECO:0000313" key="3">
    <source>
        <dbReference type="EMBL" id="KEY74390.1"/>
    </source>
</evidence>
<sequence length="447" mass="49150">MQPACGGCERLNLQCLPRSETSEFRGTCSAVGALGNRDEAAEYHYSGGDDSSDEDDNQAPPALGWLNIINRENIAHSSSSSSLAHSSALKVLPDRRASDTAPSEDGITLPPIALSNYAGINPVAQDDWTTGERHLFNHFLQSVARSMSMTEDKYNPFIRLVVPMAFESKEVRNALVGLSATHLSKVYPDFQINHLIHRNMALEDLKWRLGSPETVVSALTATLLLCLSEICECHSRWLLYLHSARALLEQLTQGVSELLTDFLIDLYNYICCVGFTTSSDVPRPWGKRFGLHSTGPDGIHALFGSDPGLYKCLARINQLSRQQSLATDPGSHERLRRKALTLEKDLQDCGGLRDIESEDEAAACAVRWALILRLREIARPGLETASPQVQVLVNNINSAISSIRPGSRAESHLLFPMFMAGVGSITKASRLEIEYRVNIAEKTMGFG</sequence>
<evidence type="ECO:0008006" key="5">
    <source>
        <dbReference type="Google" id="ProtNLM"/>
    </source>
</evidence>
<dbReference type="GO" id="GO:0005634">
    <property type="term" value="C:nucleus"/>
    <property type="evidence" value="ECO:0007669"/>
    <property type="project" value="UniProtKB-SubCell"/>
</dbReference>
<keyword evidence="2" id="KW-0539">Nucleus</keyword>
<dbReference type="PANTHER" id="PTHR37534:SF49">
    <property type="entry name" value="LYSINE BIOSYNTHESIS REGULATORY PROTEIN LYS14"/>
    <property type="match status" value="1"/>
</dbReference>
<reference evidence="3 4" key="1">
    <citation type="journal article" date="2014" name="BMC Genomics">
        <title>Comparative genome sequencing reveals chemotype-specific gene clusters in the toxigenic black mold Stachybotrys.</title>
        <authorList>
            <person name="Semeiks J."/>
            <person name="Borek D."/>
            <person name="Otwinowski Z."/>
            <person name="Grishin N.V."/>
        </authorList>
    </citation>
    <scope>NUCLEOTIDE SEQUENCE [LARGE SCALE GENOMIC DNA]</scope>
    <source>
        <strain evidence="4">CBS 109288 / IBT 7711</strain>
    </source>
</reference>
<dbReference type="GO" id="GO:0045944">
    <property type="term" value="P:positive regulation of transcription by RNA polymerase II"/>
    <property type="evidence" value="ECO:0007669"/>
    <property type="project" value="TreeGrafter"/>
</dbReference>
<keyword evidence="4" id="KW-1185">Reference proteome</keyword>
<dbReference type="AlphaFoldDB" id="A0A084BA11"/>
<accession>A0A084BA11</accession>
<evidence type="ECO:0000313" key="4">
    <source>
        <dbReference type="Proteomes" id="UP000028045"/>
    </source>
</evidence>
<dbReference type="GO" id="GO:0003700">
    <property type="term" value="F:DNA-binding transcription factor activity"/>
    <property type="evidence" value="ECO:0007669"/>
    <property type="project" value="TreeGrafter"/>
</dbReference>
<dbReference type="EMBL" id="KL647604">
    <property type="protein sequence ID" value="KEY74390.1"/>
    <property type="molecule type" value="Genomic_DNA"/>
</dbReference>
<evidence type="ECO:0000256" key="2">
    <source>
        <dbReference type="ARBA" id="ARBA00023242"/>
    </source>
</evidence>
<gene>
    <name evidence="3" type="ORF">S7711_07296</name>
</gene>
<protein>
    <recommendedName>
        <fullName evidence="5">Zn(2)-C6 fungal-type domain-containing protein</fullName>
    </recommendedName>
</protein>
<proteinExistence type="predicted"/>
<evidence type="ECO:0000256" key="1">
    <source>
        <dbReference type="ARBA" id="ARBA00004123"/>
    </source>
</evidence>
<dbReference type="InterPro" id="IPR021858">
    <property type="entry name" value="Fun_TF"/>
</dbReference>
<dbReference type="HOGENOM" id="CLU_031975_0_0_1"/>
<dbReference type="Proteomes" id="UP000028045">
    <property type="component" value="Unassembled WGS sequence"/>
</dbReference>
<dbReference type="GO" id="GO:0000976">
    <property type="term" value="F:transcription cis-regulatory region binding"/>
    <property type="evidence" value="ECO:0007669"/>
    <property type="project" value="TreeGrafter"/>
</dbReference>
<comment type="subcellular location">
    <subcellularLocation>
        <location evidence="1">Nucleus</location>
    </subcellularLocation>
</comment>
<name>A0A084BA11_STACB</name>
<organism evidence="3 4">
    <name type="scientific">Stachybotrys chartarum (strain CBS 109288 / IBT 7711)</name>
    <name type="common">Toxic black mold</name>
    <name type="synonym">Stilbospora chartarum</name>
    <dbReference type="NCBI Taxonomy" id="1280523"/>
    <lineage>
        <taxon>Eukaryota</taxon>
        <taxon>Fungi</taxon>
        <taxon>Dikarya</taxon>
        <taxon>Ascomycota</taxon>
        <taxon>Pezizomycotina</taxon>
        <taxon>Sordariomycetes</taxon>
        <taxon>Hypocreomycetidae</taxon>
        <taxon>Hypocreales</taxon>
        <taxon>Stachybotryaceae</taxon>
        <taxon>Stachybotrys</taxon>
    </lineage>
</organism>
<dbReference type="PANTHER" id="PTHR37534">
    <property type="entry name" value="TRANSCRIPTIONAL ACTIVATOR PROTEIN UGA3"/>
    <property type="match status" value="1"/>
</dbReference>